<dbReference type="PANTHER" id="PTHR30121:SF6">
    <property type="entry name" value="SLR6007 PROTEIN"/>
    <property type="match status" value="1"/>
</dbReference>
<gene>
    <name evidence="1" type="ORF">ACFQH9_28170</name>
</gene>
<dbReference type="RefSeq" id="WP_379570770.1">
    <property type="nucleotide sequence ID" value="NZ_JBHSQK010000096.1"/>
</dbReference>
<evidence type="ECO:0000313" key="2">
    <source>
        <dbReference type="Proteomes" id="UP001596119"/>
    </source>
</evidence>
<protein>
    <recommendedName>
        <fullName evidence="3">ATP-binding protein</fullName>
    </recommendedName>
</protein>
<dbReference type="EMBL" id="JBHSQK010000096">
    <property type="protein sequence ID" value="MFC5952148.1"/>
    <property type="molecule type" value="Genomic_DNA"/>
</dbReference>
<dbReference type="Proteomes" id="UP001596119">
    <property type="component" value="Unassembled WGS sequence"/>
</dbReference>
<evidence type="ECO:0008006" key="3">
    <source>
        <dbReference type="Google" id="ProtNLM"/>
    </source>
</evidence>
<keyword evidence="2" id="KW-1185">Reference proteome</keyword>
<dbReference type="InterPro" id="IPR051162">
    <property type="entry name" value="T4SS_component"/>
</dbReference>
<accession>A0ABW1IET3</accession>
<evidence type="ECO:0000313" key="1">
    <source>
        <dbReference type="EMBL" id="MFC5952148.1"/>
    </source>
</evidence>
<dbReference type="Gene3D" id="1.10.8.730">
    <property type="match status" value="1"/>
</dbReference>
<dbReference type="PANTHER" id="PTHR30121">
    <property type="entry name" value="UNCHARACTERIZED PROTEIN YJGR-RELATED"/>
    <property type="match status" value="1"/>
</dbReference>
<proteinExistence type="predicted"/>
<name>A0ABW1IET3_9PSEU</name>
<reference evidence="2" key="1">
    <citation type="journal article" date="2019" name="Int. J. Syst. Evol. Microbiol.">
        <title>The Global Catalogue of Microorganisms (GCM) 10K type strain sequencing project: providing services to taxonomists for standard genome sequencing and annotation.</title>
        <authorList>
            <consortium name="The Broad Institute Genomics Platform"/>
            <consortium name="The Broad Institute Genome Sequencing Center for Infectious Disease"/>
            <person name="Wu L."/>
            <person name="Ma J."/>
        </authorList>
    </citation>
    <scope>NUCLEOTIDE SEQUENCE [LARGE SCALE GENOMIC DNA]</scope>
    <source>
        <strain evidence="2">CGMCC 4.7397</strain>
    </source>
</reference>
<comment type="caution">
    <text evidence="1">The sequence shown here is derived from an EMBL/GenBank/DDBJ whole genome shotgun (WGS) entry which is preliminary data.</text>
</comment>
<dbReference type="InterPro" id="IPR027417">
    <property type="entry name" value="P-loop_NTPase"/>
</dbReference>
<sequence length="386" mass="41362">MQGQPGIGKSSLTKRLLVGLVGFGMTAVVPGDVKGEYSELIAALGGAVWEVGRGAHSLNPLDAGPLAAALDTVKGAERERLAETIRARRLSLLEALTTIVRRAEITVTERRLLGAALDLVVGVRETSQPLIPDVLHVLSTAADDLVAITAASDEHEYRRSARELINTLGLLCDGALRGIFDRRSSVRADTGTTALSLDLSALDEEDDDAVAAAMLCSWAWAAGVIDANTADGRRRNVVQVQDELWRALRVAPGLVERSDRITRLNRHRGVVSVQVTHSLDDLEALPTESDRAKARGMASRNGVLILGGMAERELDGLRRITSLTTGEAALVTSWAAPPTWHSGRAHPGRGKYLIKSGERMGLPVALTLTPSERRLYDTDGAFRKAS</sequence>
<dbReference type="Gene3D" id="3.40.50.300">
    <property type="entry name" value="P-loop containing nucleotide triphosphate hydrolases"/>
    <property type="match status" value="1"/>
</dbReference>
<dbReference type="SUPFAM" id="SSF52540">
    <property type="entry name" value="P-loop containing nucleoside triphosphate hydrolases"/>
    <property type="match status" value="1"/>
</dbReference>
<organism evidence="1 2">
    <name type="scientific">Pseudonocardia lutea</name>
    <dbReference type="NCBI Taxonomy" id="2172015"/>
    <lineage>
        <taxon>Bacteria</taxon>
        <taxon>Bacillati</taxon>
        <taxon>Actinomycetota</taxon>
        <taxon>Actinomycetes</taxon>
        <taxon>Pseudonocardiales</taxon>
        <taxon>Pseudonocardiaceae</taxon>
        <taxon>Pseudonocardia</taxon>
    </lineage>
</organism>